<evidence type="ECO:0000313" key="2">
    <source>
        <dbReference type="EMBL" id="RXG48331.1"/>
    </source>
</evidence>
<feature type="region of interest" description="Disordered" evidence="1">
    <location>
        <begin position="1"/>
        <end position="163"/>
    </location>
</feature>
<accession>A0A444S4J6</accession>
<dbReference type="AlphaFoldDB" id="A0A444S4J6"/>
<gene>
    <name evidence="2" type="ORF">VDGE_21538</name>
</gene>
<dbReference type="EMBL" id="RSDZ01000030">
    <property type="protein sequence ID" value="RXG48331.1"/>
    <property type="molecule type" value="Genomic_DNA"/>
</dbReference>
<feature type="compositionally biased region" description="Polar residues" evidence="1">
    <location>
        <begin position="140"/>
        <end position="149"/>
    </location>
</feature>
<evidence type="ECO:0000313" key="3">
    <source>
        <dbReference type="Proteomes" id="UP000288725"/>
    </source>
</evidence>
<feature type="compositionally biased region" description="Low complexity" evidence="1">
    <location>
        <begin position="64"/>
        <end position="78"/>
    </location>
</feature>
<reference evidence="2 3" key="1">
    <citation type="submission" date="2018-12" db="EMBL/GenBank/DDBJ databases">
        <title>Genome of Verticillium dahliae isolate Getta Getta.</title>
        <authorList>
            <person name="Gardiner D.M."/>
        </authorList>
    </citation>
    <scope>NUCLEOTIDE SEQUENCE [LARGE SCALE GENOMIC DNA]</scope>
    <source>
        <strain evidence="2 3">Getta Getta</strain>
    </source>
</reference>
<protein>
    <submittedName>
        <fullName evidence="2">Uncharacterized protein</fullName>
    </submittedName>
</protein>
<dbReference type="Proteomes" id="UP000288725">
    <property type="component" value="Unassembled WGS sequence"/>
</dbReference>
<feature type="compositionally biased region" description="Pro residues" evidence="1">
    <location>
        <begin position="29"/>
        <end position="47"/>
    </location>
</feature>
<comment type="caution">
    <text evidence="2">The sequence shown here is derived from an EMBL/GenBank/DDBJ whole genome shotgun (WGS) entry which is preliminary data.</text>
</comment>
<feature type="compositionally biased region" description="Polar residues" evidence="1">
    <location>
        <begin position="16"/>
        <end position="27"/>
    </location>
</feature>
<organism evidence="2 3">
    <name type="scientific">Verticillium dahliae</name>
    <name type="common">Verticillium wilt</name>
    <dbReference type="NCBI Taxonomy" id="27337"/>
    <lineage>
        <taxon>Eukaryota</taxon>
        <taxon>Fungi</taxon>
        <taxon>Dikarya</taxon>
        <taxon>Ascomycota</taxon>
        <taxon>Pezizomycotina</taxon>
        <taxon>Sordariomycetes</taxon>
        <taxon>Hypocreomycetidae</taxon>
        <taxon>Glomerellales</taxon>
        <taxon>Plectosphaerellaceae</taxon>
        <taxon>Verticillium</taxon>
    </lineage>
</organism>
<name>A0A444S4J6_VERDA</name>
<proteinExistence type="predicted"/>
<evidence type="ECO:0000256" key="1">
    <source>
        <dbReference type="SAM" id="MobiDB-lite"/>
    </source>
</evidence>
<sequence>MPSASSTSKRFELPQLNFNFASLTEGTNIPPPPDSPVKEVPTPPQTPPVDAKQGESKQIKPIDTAAAAAASPATTAIAEGETQSNGHANGNGHASAVPARPMSRSNGSIFDEKKAKRGSGFFRRLRTSESPVTAKRSPSVYEQPNNSQSRPEIRGPPPPMIPELSALESKVDVNDGGSLGSDLFKNIK</sequence>